<keyword evidence="3" id="KW-1185">Reference proteome</keyword>
<gene>
    <name evidence="2" type="ORF">J2W56_003299</name>
</gene>
<dbReference type="RefSeq" id="WP_310402744.1">
    <property type="nucleotide sequence ID" value="NZ_JAVDWW010000005.1"/>
</dbReference>
<proteinExistence type="predicted"/>
<evidence type="ECO:0000313" key="3">
    <source>
        <dbReference type="Proteomes" id="UP001251217"/>
    </source>
</evidence>
<name>A0ABU1XG69_9NOCA</name>
<dbReference type="Proteomes" id="UP001251217">
    <property type="component" value="Unassembled WGS sequence"/>
</dbReference>
<protein>
    <recommendedName>
        <fullName evidence="4">Secreted protein with PEP-CTERM sorting signal</fullName>
    </recommendedName>
</protein>
<comment type="caution">
    <text evidence="2">The sequence shown here is derived from an EMBL/GenBank/DDBJ whole genome shotgun (WGS) entry which is preliminary data.</text>
</comment>
<organism evidence="2 3">
    <name type="scientific">Nocardia kruczakiae</name>
    <dbReference type="NCBI Taxonomy" id="261477"/>
    <lineage>
        <taxon>Bacteria</taxon>
        <taxon>Bacillati</taxon>
        <taxon>Actinomycetota</taxon>
        <taxon>Actinomycetes</taxon>
        <taxon>Mycobacteriales</taxon>
        <taxon>Nocardiaceae</taxon>
        <taxon>Nocardia</taxon>
    </lineage>
</organism>
<keyword evidence="1" id="KW-0472">Membrane</keyword>
<keyword evidence="1" id="KW-1133">Transmembrane helix</keyword>
<sequence>MITLAIGSLVAAIGIYFVIVLWPQRVPKDRSVTAIRRRVESERRAHHRDGKAHGR</sequence>
<evidence type="ECO:0000313" key="2">
    <source>
        <dbReference type="EMBL" id="MDR7169555.1"/>
    </source>
</evidence>
<evidence type="ECO:0000256" key="1">
    <source>
        <dbReference type="SAM" id="Phobius"/>
    </source>
</evidence>
<dbReference type="EMBL" id="JAVDWW010000005">
    <property type="protein sequence ID" value="MDR7169555.1"/>
    <property type="molecule type" value="Genomic_DNA"/>
</dbReference>
<accession>A0ABU1XG69</accession>
<reference evidence="2 3" key="1">
    <citation type="submission" date="2023-07" db="EMBL/GenBank/DDBJ databases">
        <title>Sorghum-associated microbial communities from plants grown in Nebraska, USA.</title>
        <authorList>
            <person name="Schachtman D."/>
        </authorList>
    </citation>
    <scope>NUCLEOTIDE SEQUENCE [LARGE SCALE GENOMIC DNA]</scope>
    <source>
        <strain evidence="2 3">4272</strain>
    </source>
</reference>
<feature type="transmembrane region" description="Helical" evidence="1">
    <location>
        <begin position="6"/>
        <end position="22"/>
    </location>
</feature>
<evidence type="ECO:0008006" key="4">
    <source>
        <dbReference type="Google" id="ProtNLM"/>
    </source>
</evidence>
<keyword evidence="1" id="KW-0812">Transmembrane</keyword>